<dbReference type="Proteomes" id="UP000248857">
    <property type="component" value="Unassembled WGS sequence"/>
</dbReference>
<comment type="caution">
    <text evidence="1">The sequence shown here is derived from an EMBL/GenBank/DDBJ whole genome shotgun (WGS) entry which is preliminary data.</text>
</comment>
<dbReference type="EMBL" id="PQWO01000023">
    <property type="protein sequence ID" value="PZD70997.1"/>
    <property type="molecule type" value="Genomic_DNA"/>
</dbReference>
<name>A0A2W1JQ14_9CYAN</name>
<proteinExistence type="predicted"/>
<evidence type="ECO:0000313" key="1">
    <source>
        <dbReference type="EMBL" id="PZD70997.1"/>
    </source>
</evidence>
<keyword evidence="2" id="KW-1185">Reference proteome</keyword>
<protein>
    <submittedName>
        <fullName evidence="1">Uncharacterized protein</fullName>
    </submittedName>
</protein>
<dbReference type="AlphaFoldDB" id="A0A2W1JQ14"/>
<evidence type="ECO:0000313" key="2">
    <source>
        <dbReference type="Proteomes" id="UP000248857"/>
    </source>
</evidence>
<gene>
    <name evidence="1" type="ORF">C1752_08439</name>
</gene>
<reference evidence="1 2" key="1">
    <citation type="journal article" date="2018" name="Sci. Rep.">
        <title>A novel species of the marine cyanobacterium Acaryochloris with a unique pigment content and lifestyle.</title>
        <authorList>
            <person name="Partensky F."/>
            <person name="Six C."/>
            <person name="Ratin M."/>
            <person name="Garczarek L."/>
            <person name="Vaulot D."/>
            <person name="Probert I."/>
            <person name="Calteau A."/>
            <person name="Gourvil P."/>
            <person name="Marie D."/>
            <person name="Grebert T."/>
            <person name="Bouchier C."/>
            <person name="Le Panse S."/>
            <person name="Gachenot M."/>
            <person name="Rodriguez F."/>
            <person name="Garrido J.L."/>
        </authorList>
    </citation>
    <scope>NUCLEOTIDE SEQUENCE [LARGE SCALE GENOMIC DNA]</scope>
    <source>
        <strain evidence="1 2">RCC1774</strain>
    </source>
</reference>
<accession>A0A2W1JQ14</accession>
<organism evidence="1 2">
    <name type="scientific">Acaryochloris thomasi RCC1774</name>
    <dbReference type="NCBI Taxonomy" id="1764569"/>
    <lineage>
        <taxon>Bacteria</taxon>
        <taxon>Bacillati</taxon>
        <taxon>Cyanobacteriota</taxon>
        <taxon>Cyanophyceae</taxon>
        <taxon>Acaryochloridales</taxon>
        <taxon>Acaryochloridaceae</taxon>
        <taxon>Acaryochloris</taxon>
        <taxon>Acaryochloris thomasi</taxon>
    </lineage>
</organism>
<sequence length="47" mass="5354">MERIVNGRNTIQENQGCGVFRCLVKTSFKRGLYAYFEVSLSPSEVIL</sequence>